<dbReference type="Proteomes" id="UP001597512">
    <property type="component" value="Unassembled WGS sequence"/>
</dbReference>
<evidence type="ECO:0000313" key="5">
    <source>
        <dbReference type="Proteomes" id="UP001597512"/>
    </source>
</evidence>
<reference evidence="5" key="1">
    <citation type="journal article" date="2019" name="Int. J. Syst. Evol. Microbiol.">
        <title>The Global Catalogue of Microorganisms (GCM) 10K type strain sequencing project: providing services to taxonomists for standard genome sequencing and annotation.</title>
        <authorList>
            <consortium name="The Broad Institute Genomics Platform"/>
            <consortium name="The Broad Institute Genome Sequencing Center for Infectious Disease"/>
            <person name="Wu L."/>
            <person name="Ma J."/>
        </authorList>
    </citation>
    <scope>NUCLEOTIDE SEQUENCE [LARGE SCALE GENOMIC DNA]</scope>
    <source>
        <strain evidence="5">KCTC 52490</strain>
    </source>
</reference>
<name>A0ABW6AGB9_9BACT</name>
<evidence type="ECO:0000259" key="3">
    <source>
        <dbReference type="Pfam" id="PF00144"/>
    </source>
</evidence>
<evidence type="ECO:0000256" key="2">
    <source>
        <dbReference type="ARBA" id="ARBA00023136"/>
    </source>
</evidence>
<keyword evidence="2" id="KW-0472">Membrane</keyword>
<organism evidence="4 5">
    <name type="scientific">Spirosoma flavum</name>
    <dbReference type="NCBI Taxonomy" id="2048557"/>
    <lineage>
        <taxon>Bacteria</taxon>
        <taxon>Pseudomonadati</taxon>
        <taxon>Bacteroidota</taxon>
        <taxon>Cytophagia</taxon>
        <taxon>Cytophagales</taxon>
        <taxon>Cytophagaceae</taxon>
        <taxon>Spirosoma</taxon>
    </lineage>
</organism>
<sequence length="411" mass="46580">MNACKFLLAGQLLVLTSYSFGQTLLTQKLDSLMDSYVHQRYFSGSVLLAKGDTILYQKVFGLADREKKIAIQPTTTFSIASVGKIFTATLIMQLVNEGKIDLDKTVNDYLPEWKIPNGNHIRVRHLLTHTGATNDYMANSDYDKVHATVSSIDDIMPFVVAGVTVKDTLGMEFGYSNSGYILLGKIIEKVTGKPYTIVWQERILSPAGMTNTYLRPEGFQAPAEATPYDLFTDKAYVPEKDSYMPAFSDGGAMSNSTDLWRFGRWFMKTIPAQTRQAMWTPYVMSRINSYYGYGWTITEPQGRKRVSHSGGSKGWAANFEIVPQDEYTVIVLINQYQNPIEVTQKVLDIVYTGKVENPHRQFTSSVIDEIDRKGFSNVRKRFRTILTVGYDYTPDTRDYTNLFEGLNELKR</sequence>
<evidence type="ECO:0000256" key="1">
    <source>
        <dbReference type="ARBA" id="ARBA00004370"/>
    </source>
</evidence>
<dbReference type="InterPro" id="IPR001466">
    <property type="entry name" value="Beta-lactam-related"/>
</dbReference>
<dbReference type="Pfam" id="PF00144">
    <property type="entry name" value="Beta-lactamase"/>
    <property type="match status" value="1"/>
</dbReference>
<keyword evidence="5" id="KW-1185">Reference proteome</keyword>
<dbReference type="InterPro" id="IPR012338">
    <property type="entry name" value="Beta-lactam/transpept-like"/>
</dbReference>
<dbReference type="RefSeq" id="WP_381497852.1">
    <property type="nucleotide sequence ID" value="NZ_JBHUOM010000002.1"/>
</dbReference>
<dbReference type="SUPFAM" id="SSF56601">
    <property type="entry name" value="beta-lactamase/transpeptidase-like"/>
    <property type="match status" value="1"/>
</dbReference>
<dbReference type="PANTHER" id="PTHR46825">
    <property type="entry name" value="D-ALANYL-D-ALANINE-CARBOXYPEPTIDASE/ENDOPEPTIDASE AMPH"/>
    <property type="match status" value="1"/>
</dbReference>
<dbReference type="PANTHER" id="PTHR46825:SF11">
    <property type="entry name" value="PENICILLIN-BINDING PROTEIN 4"/>
    <property type="match status" value="1"/>
</dbReference>
<comment type="caution">
    <text evidence="4">The sequence shown here is derived from an EMBL/GenBank/DDBJ whole genome shotgun (WGS) entry which is preliminary data.</text>
</comment>
<dbReference type="GO" id="GO:0016787">
    <property type="term" value="F:hydrolase activity"/>
    <property type="evidence" value="ECO:0007669"/>
    <property type="project" value="UniProtKB-KW"/>
</dbReference>
<evidence type="ECO:0000313" key="4">
    <source>
        <dbReference type="EMBL" id="MFD2933468.1"/>
    </source>
</evidence>
<protein>
    <submittedName>
        <fullName evidence="4">Serine hydrolase domain-containing protein</fullName>
        <ecNumber evidence="4">3.-.-.-</ecNumber>
    </submittedName>
</protein>
<dbReference type="EC" id="3.-.-.-" evidence="4"/>
<dbReference type="Gene3D" id="3.40.710.10">
    <property type="entry name" value="DD-peptidase/beta-lactamase superfamily"/>
    <property type="match status" value="1"/>
</dbReference>
<gene>
    <name evidence="4" type="ORF">ACFS25_06720</name>
</gene>
<dbReference type="EMBL" id="JBHUOM010000002">
    <property type="protein sequence ID" value="MFD2933468.1"/>
    <property type="molecule type" value="Genomic_DNA"/>
</dbReference>
<keyword evidence="4" id="KW-0378">Hydrolase</keyword>
<accession>A0ABW6AGB9</accession>
<proteinExistence type="predicted"/>
<feature type="domain" description="Beta-lactamase-related" evidence="3">
    <location>
        <begin position="30"/>
        <end position="338"/>
    </location>
</feature>
<comment type="subcellular location">
    <subcellularLocation>
        <location evidence="1">Membrane</location>
    </subcellularLocation>
</comment>
<dbReference type="InterPro" id="IPR050491">
    <property type="entry name" value="AmpC-like"/>
</dbReference>